<feature type="domain" description="Integrase catalytic" evidence="1">
    <location>
        <begin position="105"/>
        <end position="268"/>
    </location>
</feature>
<dbReference type="Pfam" id="PF13333">
    <property type="entry name" value="rve_2"/>
    <property type="match status" value="1"/>
</dbReference>
<keyword evidence="5" id="KW-1185">Reference proteome</keyword>
<gene>
    <name evidence="2" type="ORF">FTUN_2921</name>
    <name evidence="3" type="ORF">FTUN_4240</name>
    <name evidence="4" type="ORF">FTUN_7866</name>
</gene>
<dbReference type="KEGG" id="ftj:FTUN_7866"/>
<dbReference type="Gene3D" id="3.30.420.10">
    <property type="entry name" value="Ribonuclease H-like superfamily/Ribonuclease H"/>
    <property type="match status" value="1"/>
</dbReference>
<evidence type="ECO:0000259" key="1">
    <source>
        <dbReference type="PROSITE" id="PS50994"/>
    </source>
</evidence>
<accession>A0A6M5YQV4</accession>
<dbReference type="KEGG" id="ftj:FTUN_4240"/>
<dbReference type="InterPro" id="IPR025948">
    <property type="entry name" value="HTH-like_dom"/>
</dbReference>
<dbReference type="InterPro" id="IPR001584">
    <property type="entry name" value="Integrase_cat-core"/>
</dbReference>
<dbReference type="KEGG" id="ftj:FTUN_2921"/>
<dbReference type="EMBL" id="CP053452">
    <property type="protein sequence ID" value="QJW95372.1"/>
    <property type="molecule type" value="Genomic_DNA"/>
</dbReference>
<dbReference type="InterPro" id="IPR012337">
    <property type="entry name" value="RNaseH-like_sf"/>
</dbReference>
<dbReference type="InterPro" id="IPR048020">
    <property type="entry name" value="Transpos_IS3"/>
</dbReference>
<dbReference type="GO" id="GO:0015074">
    <property type="term" value="P:DNA integration"/>
    <property type="evidence" value="ECO:0007669"/>
    <property type="project" value="InterPro"/>
</dbReference>
<dbReference type="NCBIfam" id="NF033516">
    <property type="entry name" value="transpos_IS3"/>
    <property type="match status" value="1"/>
</dbReference>
<organism evidence="2 5">
    <name type="scientific">Frigoriglobus tundricola</name>
    <dbReference type="NCBI Taxonomy" id="2774151"/>
    <lineage>
        <taxon>Bacteria</taxon>
        <taxon>Pseudomonadati</taxon>
        <taxon>Planctomycetota</taxon>
        <taxon>Planctomycetia</taxon>
        <taxon>Gemmatales</taxon>
        <taxon>Gemmataceae</taxon>
        <taxon>Frigoriglobus</taxon>
    </lineage>
</organism>
<dbReference type="Proteomes" id="UP000503447">
    <property type="component" value="Chromosome"/>
</dbReference>
<evidence type="ECO:0000313" key="5">
    <source>
        <dbReference type="Proteomes" id="UP000503447"/>
    </source>
</evidence>
<sequence length="272" mass="30804">MCDALDVSASGYYAWATRPDSATEQWRRELLSQIRAVHAEVKHRYGSPRMRAALNARGHECSENTVAELMREHGIRAKAPRRFVRTTDSRHQLPVFENVLDRNFEPDGPNRAWGTDITYIPTADGWLYLAVVEDLFSRMIVGWSMDASMESRLVVDALDMAVARRCPGAGLLSHSDRGTQYASAHYQGVLAGHGIVCSMSGVAQCWDNAPVESFFASLKRELVHDEEYTTREQAKGSIFEYLEVFYNRVRLHSSLGFLSPAEFERTYNQKHP</sequence>
<dbReference type="SUPFAM" id="SSF53098">
    <property type="entry name" value="Ribonuclease H-like"/>
    <property type="match status" value="1"/>
</dbReference>
<protein>
    <submittedName>
        <fullName evidence="2">Mobile element protein</fullName>
    </submittedName>
</protein>
<dbReference type="PANTHER" id="PTHR46889">
    <property type="entry name" value="TRANSPOSASE INSF FOR INSERTION SEQUENCE IS3B-RELATED"/>
    <property type="match status" value="1"/>
</dbReference>
<evidence type="ECO:0000313" key="3">
    <source>
        <dbReference type="EMBL" id="QJW96683.1"/>
    </source>
</evidence>
<dbReference type="Pfam" id="PF00665">
    <property type="entry name" value="rve"/>
    <property type="match status" value="1"/>
</dbReference>
<dbReference type="AlphaFoldDB" id="A0A6M5YQV4"/>
<dbReference type="PANTHER" id="PTHR46889:SF4">
    <property type="entry name" value="TRANSPOSASE INSO FOR INSERTION SEQUENCE ELEMENT IS911B-RELATED"/>
    <property type="match status" value="1"/>
</dbReference>
<dbReference type="EMBL" id="CP053452">
    <property type="protein sequence ID" value="QJX00242.1"/>
    <property type="molecule type" value="Genomic_DNA"/>
</dbReference>
<dbReference type="InterPro" id="IPR050900">
    <property type="entry name" value="Transposase_IS3/IS150/IS904"/>
</dbReference>
<evidence type="ECO:0000313" key="2">
    <source>
        <dbReference type="EMBL" id="QJW95372.1"/>
    </source>
</evidence>
<dbReference type="InterPro" id="IPR036397">
    <property type="entry name" value="RNaseH_sf"/>
</dbReference>
<dbReference type="GO" id="GO:0003676">
    <property type="term" value="F:nucleic acid binding"/>
    <property type="evidence" value="ECO:0007669"/>
    <property type="project" value="InterPro"/>
</dbReference>
<reference evidence="5" key="1">
    <citation type="submission" date="2020-05" db="EMBL/GenBank/DDBJ databases">
        <title>Frigoriglobus tundricola gen. nov., sp. nov., a psychrotolerant cellulolytic planctomycete of the family Gemmataceae with two divergent copies of 16S rRNA gene.</title>
        <authorList>
            <person name="Kulichevskaya I.S."/>
            <person name="Ivanova A.A."/>
            <person name="Naumoff D.G."/>
            <person name="Beletsky A.V."/>
            <person name="Rijpstra W.I.C."/>
            <person name="Sinninghe Damste J.S."/>
            <person name="Mardanov A.V."/>
            <person name="Ravin N.V."/>
            <person name="Dedysh S.N."/>
        </authorList>
    </citation>
    <scope>NUCLEOTIDE SEQUENCE [LARGE SCALE GENOMIC DNA]</scope>
    <source>
        <strain evidence="3 5">PL17</strain>
    </source>
</reference>
<dbReference type="Pfam" id="PF13276">
    <property type="entry name" value="HTH_21"/>
    <property type="match status" value="1"/>
</dbReference>
<evidence type="ECO:0000313" key="4">
    <source>
        <dbReference type="EMBL" id="QJX00242.1"/>
    </source>
</evidence>
<dbReference type="PROSITE" id="PS50994">
    <property type="entry name" value="INTEGRASE"/>
    <property type="match status" value="1"/>
</dbReference>
<name>A0A6M5YQV4_9BACT</name>
<dbReference type="EMBL" id="CP053452">
    <property type="protein sequence ID" value="QJW96683.1"/>
    <property type="molecule type" value="Genomic_DNA"/>
</dbReference>
<proteinExistence type="predicted"/>
<reference evidence="2" key="2">
    <citation type="submission" date="2020-07" db="EMBL/GenBank/DDBJ databases">
        <title>Frigoriglobus tundricola gen. nov., sp. nov., a psychrotolerant cellulolytic planctomycete of the family Gemmataceae with two divergent copies of 16S rRNA gene.</title>
        <authorList>
            <person name="Kulichevskaya I.S."/>
            <person name="Ivanova A.A."/>
            <person name="Naumoff D.G."/>
            <person name="Beletsky A.V."/>
            <person name="Rijpstra W.I.C."/>
            <person name="Sinninghe Damste J.S."/>
            <person name="Mardanov A.V."/>
            <person name="Ravin N.V."/>
            <person name="Dedysh S.N."/>
        </authorList>
    </citation>
    <scope>NUCLEOTIDE SEQUENCE</scope>
    <source>
        <strain evidence="2">PL17</strain>
    </source>
</reference>